<dbReference type="Proteomes" id="UP000757232">
    <property type="component" value="Unassembled WGS sequence"/>
</dbReference>
<dbReference type="EMBL" id="LNZH02000106">
    <property type="protein sequence ID" value="OCB91092.1"/>
    <property type="molecule type" value="Genomic_DNA"/>
</dbReference>
<dbReference type="SUPFAM" id="SSF48613">
    <property type="entry name" value="Heme oxygenase-like"/>
    <property type="match status" value="1"/>
</dbReference>
<dbReference type="InterPro" id="IPR004399">
    <property type="entry name" value="HMP/HMP-P_kinase_dom"/>
</dbReference>
<dbReference type="GO" id="GO:0008902">
    <property type="term" value="F:hydroxymethylpyrimidine kinase activity"/>
    <property type="evidence" value="ECO:0007669"/>
    <property type="project" value="TreeGrafter"/>
</dbReference>
<dbReference type="Gene3D" id="1.10.240.10">
    <property type="entry name" value="Tyrosyl-Transfer RNA Synthetase"/>
    <property type="match status" value="1"/>
</dbReference>
<dbReference type="GO" id="GO:0008972">
    <property type="term" value="F:phosphomethylpyrimidine kinase activity"/>
    <property type="evidence" value="ECO:0007669"/>
    <property type="project" value="InterPro"/>
</dbReference>
<evidence type="ECO:0000256" key="5">
    <source>
        <dbReference type="ARBA" id="ARBA00022840"/>
    </source>
</evidence>
<dbReference type="Pfam" id="PF08543">
    <property type="entry name" value="Phos_pyr_kin"/>
    <property type="match status" value="3"/>
</dbReference>
<name>A0A9Q5I3M1_SANBA</name>
<sequence length="1023" mass="113389">MFGRKLVANKCTKCCRVSCMTTKRYASTANKTNSRKVIFSGIQPTGVPHIGNYLGALRNWVKMQREAEPDDQLIFSVVGWHALTLPQDPRKLLQTRNDTFAALVAIGLDPERSIIFHQDQKEVLYFTRTRLAISRNANDESEVDESMLNTGLLTYPVLQAADVLAYKTTHVPVGDDQQQHLELCRDLAESFNRSTNNSLFPLPETVFNPAKRILSLKDPSAKMSKSARDENSRILLTDDTITIRNKIRGAVTDSLSGVSYDTEARPGTSNLLTLLAGCLDEDVHAVAERYKDKGHGALKIDVTDVLEETLREPRAEFFRLRADPGHLQALADKGAERAKEISQRTLAEVRRLVGLLTEFLYLSTMSRSRHSSRTRSLNAEHPVVMTIAGSDPSGGAGIQVSETRDAVADLKTFTALQCFGTSVITALTAQNTTGVDSVFPTPPEFIEKQLSMVLADMDVSAFKTGMLYDAANARAVARGLKDFYKNHEDIIPPLVIDPVCVSTSGHTLLEPDAVTVLIQELFPLAKLITPNKAEAELLLAQASAKERKEIRSIDGALDVACSLANLGSCDVLLKGGHLTVSARDMLSFIAIQRANVRLRIEWDGIEENMEILQIKKLDVDAPLVIDVLYERASGNNTIFARRRIDSTSTHGTGCTLSAAIASYLARGCSVRDAVRLASDYTYAGIKAAFPLGRGHGPLNHMHSFTPRILPLASGNTTIFARRRIDSTSTHGTGCTLSAAIASYLARGHSVRDAVRLASDYTYAGIKAAFPLGRGHGPLNHMHSFTPRILPLPSKEDPYPFTRALIRSNADVWKHYVEHPFVRQLGEGTLRRESFVHFVKQDYQYLKYYARAYGLLVAKSRRFADIKPATDTILNVLNEVTMHRSYCSVELGISEVELEMTPESSATTAYGAFILDSGLRGDETLLIITLAACLLGYGEVGLWLNNQAELPDSWVRWEGNPYLRWIEDYSGVHYQNAVRTGLDILEHAAQEDPPSPRRFEQWKEVWGKCTMLEKKFWDMAMELS</sequence>
<dbReference type="GO" id="GO:0005524">
    <property type="term" value="F:ATP binding"/>
    <property type="evidence" value="ECO:0007669"/>
    <property type="project" value="UniProtKB-KW"/>
</dbReference>
<proteinExistence type="inferred from homology"/>
<dbReference type="PROSITE" id="PS00178">
    <property type="entry name" value="AA_TRNA_LIGASE_I"/>
    <property type="match status" value="1"/>
</dbReference>
<dbReference type="Gene3D" id="1.20.910.10">
    <property type="entry name" value="Heme oxygenase-like"/>
    <property type="match status" value="1"/>
</dbReference>
<evidence type="ECO:0000313" key="11">
    <source>
        <dbReference type="EMBL" id="OCB91092.1"/>
    </source>
</evidence>
<comment type="caution">
    <text evidence="11">The sequence shown here is derived from an EMBL/GenBank/DDBJ whole genome shotgun (WGS) entry which is preliminary data.</text>
</comment>
<dbReference type="GO" id="GO:0006436">
    <property type="term" value="P:tryptophanyl-tRNA aminoacylation"/>
    <property type="evidence" value="ECO:0007669"/>
    <property type="project" value="InterPro"/>
</dbReference>
<organism evidence="11 12">
    <name type="scientific">Sanghuangporus baumii</name>
    <name type="common">Phellinus baumii</name>
    <dbReference type="NCBI Taxonomy" id="108892"/>
    <lineage>
        <taxon>Eukaryota</taxon>
        <taxon>Fungi</taxon>
        <taxon>Dikarya</taxon>
        <taxon>Basidiomycota</taxon>
        <taxon>Agaricomycotina</taxon>
        <taxon>Agaricomycetes</taxon>
        <taxon>Hymenochaetales</taxon>
        <taxon>Hymenochaetaceae</taxon>
        <taxon>Sanghuangporus</taxon>
    </lineage>
</organism>
<feature type="domain" description="Pyridoxamine kinase/Phosphomethylpyrimidine kinase" evidence="10">
    <location>
        <begin position="391"/>
        <end position="586"/>
    </location>
</feature>
<evidence type="ECO:0000256" key="7">
    <source>
        <dbReference type="ARBA" id="ARBA00023146"/>
    </source>
</evidence>
<dbReference type="GO" id="GO:0005829">
    <property type="term" value="C:cytosol"/>
    <property type="evidence" value="ECO:0007669"/>
    <property type="project" value="TreeGrafter"/>
</dbReference>
<keyword evidence="6" id="KW-0648">Protein biosynthesis</keyword>
<dbReference type="Pfam" id="PF00579">
    <property type="entry name" value="tRNA-synt_1b"/>
    <property type="match status" value="1"/>
</dbReference>
<dbReference type="PRINTS" id="PR01039">
    <property type="entry name" value="TRNASYNTHTRP"/>
</dbReference>
<evidence type="ECO:0000259" key="10">
    <source>
        <dbReference type="Pfam" id="PF08543"/>
    </source>
</evidence>
<evidence type="ECO:0000256" key="3">
    <source>
        <dbReference type="ARBA" id="ARBA00022598"/>
    </source>
</evidence>
<dbReference type="InterPro" id="IPR013749">
    <property type="entry name" value="PM/HMP-P_kinase-1"/>
</dbReference>
<keyword evidence="7" id="KW-0030">Aminoacyl-tRNA synthetase</keyword>
<evidence type="ECO:0000256" key="6">
    <source>
        <dbReference type="ARBA" id="ARBA00022917"/>
    </source>
</evidence>
<evidence type="ECO:0000256" key="2">
    <source>
        <dbReference type="ARBA" id="ARBA00013161"/>
    </source>
</evidence>
<keyword evidence="12" id="KW-1185">Reference proteome</keyword>
<reference evidence="11" key="1">
    <citation type="submission" date="2016-06" db="EMBL/GenBank/DDBJ databases">
        <title>Draft Genome sequence of the fungus Inonotus baumii.</title>
        <authorList>
            <person name="Zhu H."/>
            <person name="Lin W."/>
        </authorList>
    </citation>
    <scope>NUCLEOTIDE SEQUENCE</scope>
    <source>
        <strain evidence="11">821</strain>
    </source>
</reference>
<gene>
    <name evidence="11" type="ORF">A7U60_g1657</name>
</gene>
<dbReference type="InterPro" id="IPR004305">
    <property type="entry name" value="Thiaminase-2/PQQC"/>
</dbReference>
<evidence type="ECO:0000256" key="1">
    <source>
        <dbReference type="ARBA" id="ARBA00005594"/>
    </source>
</evidence>
<evidence type="ECO:0000259" key="9">
    <source>
        <dbReference type="Pfam" id="PF03070"/>
    </source>
</evidence>
<dbReference type="InterPro" id="IPR002306">
    <property type="entry name" value="Trp-tRNA-ligase"/>
</dbReference>
<dbReference type="CDD" id="cd19367">
    <property type="entry name" value="TenA_C_ScTHI20-like"/>
    <property type="match status" value="1"/>
</dbReference>
<dbReference type="GO" id="GO:0009228">
    <property type="term" value="P:thiamine biosynthetic process"/>
    <property type="evidence" value="ECO:0007669"/>
    <property type="project" value="InterPro"/>
</dbReference>
<comment type="similarity">
    <text evidence="1">Belongs to the class-I aminoacyl-tRNA synthetase family.</text>
</comment>
<dbReference type="EC" id="6.1.1.2" evidence="2"/>
<evidence type="ECO:0000256" key="4">
    <source>
        <dbReference type="ARBA" id="ARBA00022741"/>
    </source>
</evidence>
<dbReference type="NCBIfam" id="TIGR00233">
    <property type="entry name" value="trpS"/>
    <property type="match status" value="1"/>
</dbReference>
<protein>
    <recommendedName>
        <fullName evidence="2">tryptophan--tRNA ligase</fullName>
        <ecNumber evidence="2">6.1.1.2</ecNumber>
    </recommendedName>
    <alternativeName>
        <fullName evidence="8">Tryptophanyl-tRNA synthetase</fullName>
    </alternativeName>
</protein>
<dbReference type="InterPro" id="IPR016084">
    <property type="entry name" value="Haem_Oase-like_multi-hlx"/>
</dbReference>
<dbReference type="SUPFAM" id="SSF52374">
    <property type="entry name" value="Nucleotidylyl transferase"/>
    <property type="match status" value="1"/>
</dbReference>
<dbReference type="AlphaFoldDB" id="A0A9Q5I3M1"/>
<dbReference type="InterPro" id="IPR029056">
    <property type="entry name" value="Ribokinase-like"/>
</dbReference>
<dbReference type="PANTHER" id="PTHR20858">
    <property type="entry name" value="PHOSPHOMETHYLPYRIMIDINE KINASE"/>
    <property type="match status" value="1"/>
</dbReference>
<evidence type="ECO:0000313" key="12">
    <source>
        <dbReference type="Proteomes" id="UP000757232"/>
    </source>
</evidence>
<dbReference type="CDD" id="cd01169">
    <property type="entry name" value="HMPP_kinase"/>
    <property type="match status" value="1"/>
</dbReference>
<keyword evidence="3" id="KW-0436">Ligase</keyword>
<dbReference type="InterPro" id="IPR002305">
    <property type="entry name" value="aa-tRNA-synth_Ic"/>
</dbReference>
<feature type="domain" description="Pyridoxamine kinase/Phosphomethylpyrimidine kinase" evidence="10">
    <location>
        <begin position="619"/>
        <end position="699"/>
    </location>
</feature>
<dbReference type="OrthoDB" id="10028886at2759"/>
<feature type="domain" description="Thiaminase-2/PQQC" evidence="9">
    <location>
        <begin position="810"/>
        <end position="1021"/>
    </location>
</feature>
<dbReference type="Gene3D" id="3.40.1190.20">
    <property type="match status" value="2"/>
</dbReference>
<dbReference type="InterPro" id="IPR014729">
    <property type="entry name" value="Rossmann-like_a/b/a_fold"/>
</dbReference>
<accession>A0A9Q5I3M1</accession>
<dbReference type="SUPFAM" id="SSF53613">
    <property type="entry name" value="Ribokinase-like"/>
    <property type="match status" value="2"/>
</dbReference>
<dbReference type="InterPro" id="IPR001412">
    <property type="entry name" value="aa-tRNA-synth_I_CS"/>
</dbReference>
<keyword evidence="4" id="KW-0547">Nucleotide-binding</keyword>
<dbReference type="Gene3D" id="3.40.50.620">
    <property type="entry name" value="HUPs"/>
    <property type="match status" value="1"/>
</dbReference>
<keyword evidence="5" id="KW-0067">ATP-binding</keyword>
<evidence type="ECO:0000256" key="8">
    <source>
        <dbReference type="ARBA" id="ARBA00030268"/>
    </source>
</evidence>
<feature type="domain" description="Pyridoxamine kinase/Phosphomethylpyrimidine kinase" evidence="10">
    <location>
        <begin position="712"/>
        <end position="779"/>
    </location>
</feature>
<dbReference type="PANTHER" id="PTHR20858:SF17">
    <property type="entry name" value="HYDROXYMETHYLPYRIMIDINE_PHOSPHOMETHYLPYRIMIDINE KINASE THI20-RELATED"/>
    <property type="match status" value="1"/>
</dbReference>
<dbReference type="GO" id="GO:0004830">
    <property type="term" value="F:tryptophan-tRNA ligase activity"/>
    <property type="evidence" value="ECO:0007669"/>
    <property type="project" value="UniProtKB-EC"/>
</dbReference>
<dbReference type="Pfam" id="PF03070">
    <property type="entry name" value="TENA_THI-4"/>
    <property type="match status" value="1"/>
</dbReference>
<dbReference type="CDD" id="cd00806">
    <property type="entry name" value="TrpRS_core"/>
    <property type="match status" value="1"/>
</dbReference>